<organism evidence="2">
    <name type="scientific">Caldiarchaeum subterraneum</name>
    <dbReference type="NCBI Taxonomy" id="311458"/>
    <lineage>
        <taxon>Archaea</taxon>
        <taxon>Nitrososphaerota</taxon>
        <taxon>Candidatus Caldarchaeales</taxon>
        <taxon>Candidatus Caldarchaeaceae</taxon>
        <taxon>Candidatus Caldarchaeum</taxon>
    </lineage>
</organism>
<keyword evidence="2" id="KW-0808">Transferase</keyword>
<sequence length="94" mass="10891">MCLGIVCYLSGLRLFMFLSVSWVWFCMVSLKSSLENFVPYSWEASSEEIARRYGLKVEQIVRMDLNTSPYQPRGWLRSLAAKLPDMAINLYPDT</sequence>
<keyword evidence="1" id="KW-0472">Membrane</keyword>
<protein>
    <submittedName>
        <fullName evidence="2">Histidinol-phosphate aminotransferase</fullName>
        <ecNumber evidence="2">2.6.1.9</ecNumber>
    </submittedName>
</protein>
<accession>E6NBT7</accession>
<keyword evidence="2" id="KW-0032">Aminotransferase</keyword>
<keyword evidence="1" id="KW-1133">Transmembrane helix</keyword>
<evidence type="ECO:0000313" key="2">
    <source>
        <dbReference type="EMBL" id="BAJ49793.1"/>
    </source>
</evidence>
<feature type="transmembrane region" description="Helical" evidence="1">
    <location>
        <begin position="12"/>
        <end position="30"/>
    </location>
</feature>
<dbReference type="AlphaFoldDB" id="E6NBT7"/>
<dbReference type="GO" id="GO:0004400">
    <property type="term" value="F:histidinol-phosphate transaminase activity"/>
    <property type="evidence" value="ECO:0007669"/>
    <property type="project" value="UniProtKB-EC"/>
</dbReference>
<gene>
    <name evidence="2" type="ORF">HGMM_F20G01C42</name>
</gene>
<dbReference type="EC" id="2.6.1.9" evidence="2"/>
<feature type="non-terminal residue" evidence="2">
    <location>
        <position position="94"/>
    </location>
</feature>
<reference evidence="2" key="1">
    <citation type="journal article" date="2005" name="Environ. Microbiol.">
        <title>Genetic and functional properties of uncultivated thermophilic crenarchaeotes from a subsurface gold mine as revealed by analysis of genome fragments.</title>
        <authorList>
            <person name="Nunoura T."/>
            <person name="Hirayama H."/>
            <person name="Takami H."/>
            <person name="Oida H."/>
            <person name="Nishi S."/>
            <person name="Shimamura S."/>
            <person name="Suzuki Y."/>
            <person name="Inagaki F."/>
            <person name="Takai K."/>
            <person name="Nealson K.H."/>
            <person name="Horikoshi K."/>
        </authorList>
    </citation>
    <scope>NUCLEOTIDE SEQUENCE</scope>
</reference>
<keyword evidence="1" id="KW-0812">Transmembrane</keyword>
<name>E6NBT7_CALS0</name>
<dbReference type="EMBL" id="AP011902">
    <property type="protein sequence ID" value="BAJ49793.1"/>
    <property type="molecule type" value="Genomic_DNA"/>
</dbReference>
<evidence type="ECO:0000256" key="1">
    <source>
        <dbReference type="SAM" id="Phobius"/>
    </source>
</evidence>
<proteinExistence type="predicted"/>
<reference evidence="2" key="2">
    <citation type="journal article" date="2011" name="Nucleic Acids Res.">
        <title>Insights into the evolution of Archaea and eukaryotic protein modifier systems revealed by the genome of a novel archaeal group.</title>
        <authorList>
            <person name="Nunoura T."/>
            <person name="Takaki Y."/>
            <person name="Kakuta J."/>
            <person name="Nishi S."/>
            <person name="Sugahara J."/>
            <person name="Kazama H."/>
            <person name="Chee G."/>
            <person name="Hattori M."/>
            <person name="Kanai A."/>
            <person name="Atomi H."/>
            <person name="Takai K."/>
            <person name="Takami H."/>
        </authorList>
    </citation>
    <scope>NUCLEOTIDE SEQUENCE</scope>
</reference>